<proteinExistence type="predicted"/>
<protein>
    <recommendedName>
        <fullName evidence="5">Pilus assembly protein</fullName>
    </recommendedName>
</protein>
<keyword evidence="2" id="KW-1133">Transmembrane helix</keyword>
<sequence>MTEDGYKDKGSLTVEALLFLIPFLMAFCTLINAARFVQAEMLIHHAVTQTAKQISTYSYVLTKAEISDRIQETNRKSEELKVTVEKATSSVDGFVNEVSNINMDGLVDSVFSLVKNKGQQMAITTGVGMLTRNNIKNELSLMTDNPDEFLKNIGIIDGLSGLKFSHTKCLDHTEGKGTVKIVVNYTMKNILFPEFDFGQHEFCQCAYTLIW</sequence>
<feature type="coiled-coil region" evidence="1">
    <location>
        <begin position="63"/>
        <end position="90"/>
    </location>
</feature>
<organism evidence="3 4">
    <name type="scientific">Sporofaciens musculi</name>
    <dbReference type="NCBI Taxonomy" id="2681861"/>
    <lineage>
        <taxon>Bacteria</taxon>
        <taxon>Bacillati</taxon>
        <taxon>Bacillota</taxon>
        <taxon>Clostridia</taxon>
        <taxon>Lachnospirales</taxon>
        <taxon>Lachnospiraceae</taxon>
        <taxon>Sporofaciens</taxon>
    </lineage>
</organism>
<name>A0A7X3SHH6_9FIRM</name>
<dbReference type="RefSeq" id="WP_159749718.1">
    <property type="nucleotide sequence ID" value="NZ_CASSPE010000001.1"/>
</dbReference>
<evidence type="ECO:0000313" key="3">
    <source>
        <dbReference type="EMBL" id="MXP74424.1"/>
    </source>
</evidence>
<feature type="transmembrane region" description="Helical" evidence="2">
    <location>
        <begin position="12"/>
        <end position="34"/>
    </location>
</feature>
<evidence type="ECO:0000256" key="1">
    <source>
        <dbReference type="SAM" id="Coils"/>
    </source>
</evidence>
<evidence type="ECO:0000256" key="2">
    <source>
        <dbReference type="SAM" id="Phobius"/>
    </source>
</evidence>
<comment type="caution">
    <text evidence="3">The sequence shown here is derived from an EMBL/GenBank/DDBJ whole genome shotgun (WGS) entry which is preliminary data.</text>
</comment>
<keyword evidence="2" id="KW-0472">Membrane</keyword>
<reference evidence="3 4" key="1">
    <citation type="submission" date="2019-12" db="EMBL/GenBank/DDBJ databases">
        <title>Sporaefaciens musculi gen. nov., sp. nov., a novel bacterium isolated from the caecum of an obese mouse.</title>
        <authorList>
            <person name="Rasmussen T.S."/>
            <person name="Streidl T."/>
            <person name="Hitch T.C.A."/>
            <person name="Wortmann E."/>
            <person name="Deptula P."/>
            <person name="Hansen M."/>
            <person name="Nielsen D.S."/>
            <person name="Clavel T."/>
            <person name="Vogensen F.K."/>
        </authorList>
    </citation>
    <scope>NUCLEOTIDE SEQUENCE [LARGE SCALE GENOMIC DNA]</scope>
    <source>
        <strain evidence="3 4">WCA-9-b2</strain>
    </source>
</reference>
<dbReference type="EMBL" id="WUQX01000001">
    <property type="protein sequence ID" value="MXP74424.1"/>
    <property type="molecule type" value="Genomic_DNA"/>
</dbReference>
<dbReference type="Proteomes" id="UP000460412">
    <property type="component" value="Unassembled WGS sequence"/>
</dbReference>
<keyword evidence="2" id="KW-0812">Transmembrane</keyword>
<evidence type="ECO:0008006" key="5">
    <source>
        <dbReference type="Google" id="ProtNLM"/>
    </source>
</evidence>
<keyword evidence="4" id="KW-1185">Reference proteome</keyword>
<evidence type="ECO:0000313" key="4">
    <source>
        <dbReference type="Proteomes" id="UP000460412"/>
    </source>
</evidence>
<accession>A0A7X3SHH6</accession>
<keyword evidence="1" id="KW-0175">Coiled coil</keyword>
<dbReference type="AlphaFoldDB" id="A0A7X3SHH6"/>
<gene>
    <name evidence="3" type="ORF">GN277_03000</name>
</gene>